<gene>
    <name evidence="1" type="primary">ORF15636</name>
</gene>
<name>A0A0B6Y7L3_9EUPU</name>
<accession>A0A0B6Y7L3</accession>
<sequence>RDQSTHCYSPKYNDASPNQCDSIDLCFVSQMNLYLRWHRKTLSIICPESSCQTDFPHLCDIQL</sequence>
<dbReference type="AlphaFoldDB" id="A0A0B6Y7L3"/>
<evidence type="ECO:0000313" key="1">
    <source>
        <dbReference type="EMBL" id="CEK52139.1"/>
    </source>
</evidence>
<reference evidence="1" key="1">
    <citation type="submission" date="2014-12" db="EMBL/GenBank/DDBJ databases">
        <title>Insight into the proteome of Arion vulgaris.</title>
        <authorList>
            <person name="Aradska J."/>
            <person name="Bulat T."/>
            <person name="Smidak R."/>
            <person name="Sarate P."/>
            <person name="Gangsoo J."/>
            <person name="Sialana F."/>
            <person name="Bilban M."/>
            <person name="Lubec G."/>
        </authorList>
    </citation>
    <scope>NUCLEOTIDE SEQUENCE</scope>
    <source>
        <tissue evidence="1">Skin</tissue>
    </source>
</reference>
<organism evidence="1">
    <name type="scientific">Arion vulgaris</name>
    <dbReference type="NCBI Taxonomy" id="1028688"/>
    <lineage>
        <taxon>Eukaryota</taxon>
        <taxon>Metazoa</taxon>
        <taxon>Spiralia</taxon>
        <taxon>Lophotrochozoa</taxon>
        <taxon>Mollusca</taxon>
        <taxon>Gastropoda</taxon>
        <taxon>Heterobranchia</taxon>
        <taxon>Euthyneura</taxon>
        <taxon>Panpulmonata</taxon>
        <taxon>Eupulmonata</taxon>
        <taxon>Stylommatophora</taxon>
        <taxon>Helicina</taxon>
        <taxon>Arionoidea</taxon>
        <taxon>Arionidae</taxon>
        <taxon>Arion</taxon>
    </lineage>
</organism>
<protein>
    <submittedName>
        <fullName evidence="1">Uncharacterized protein</fullName>
    </submittedName>
</protein>
<proteinExistence type="predicted"/>
<dbReference type="EMBL" id="HACG01005274">
    <property type="protein sequence ID" value="CEK52139.1"/>
    <property type="molecule type" value="Transcribed_RNA"/>
</dbReference>
<feature type="non-terminal residue" evidence="1">
    <location>
        <position position="1"/>
    </location>
</feature>